<dbReference type="Pfam" id="PF03463">
    <property type="entry name" value="eRF1_1"/>
    <property type="match status" value="1"/>
</dbReference>
<protein>
    <recommendedName>
        <fullName evidence="4">Eukaryotic peptide chain release factor subunit 1</fullName>
    </recommendedName>
</protein>
<dbReference type="PANTHER" id="PTHR10113">
    <property type="entry name" value="PEPTIDE CHAIN RELEASE FACTOR SUBUNIT 1"/>
    <property type="match status" value="1"/>
</dbReference>
<gene>
    <name evidence="9" type="ORF">STCU_03642</name>
    <name evidence="8" type="ORF">STCU_07615</name>
</gene>
<dbReference type="InterPro" id="IPR004403">
    <property type="entry name" value="Peptide_chain-rel_eRF1/aRF1"/>
</dbReference>
<dbReference type="SUPFAM" id="SSF55481">
    <property type="entry name" value="N-terminal domain of eukaryotic peptide chain release factor subunit 1, ERF1"/>
    <property type="match status" value="1"/>
</dbReference>
<reference evidence="8 10" key="1">
    <citation type="journal article" date="2013" name="PLoS ONE">
        <title>Predicting the Proteins of Angomonas deanei, Strigomonas culicis and Their Respective Endosymbionts Reveals New Aspects of the Trypanosomatidae Family.</title>
        <authorList>
            <person name="Motta M.C."/>
            <person name="Martins A.C."/>
            <person name="de Souza S.S."/>
            <person name="Catta-Preta C.M."/>
            <person name="Silva R."/>
            <person name="Klein C.C."/>
            <person name="de Almeida L.G."/>
            <person name="de Lima Cunha O."/>
            <person name="Ciapina L.P."/>
            <person name="Brocchi M."/>
            <person name="Colabardini A.C."/>
            <person name="de Araujo Lima B."/>
            <person name="Machado C.R."/>
            <person name="de Almeida Soares C.M."/>
            <person name="Probst C.M."/>
            <person name="de Menezes C.B."/>
            <person name="Thompson C.E."/>
            <person name="Bartholomeu D.C."/>
            <person name="Gradia D.F."/>
            <person name="Pavoni D.P."/>
            <person name="Grisard E.C."/>
            <person name="Fantinatti-Garboggini F."/>
            <person name="Marchini F.K."/>
            <person name="Rodrigues-Luiz G.F."/>
            <person name="Wagner G."/>
            <person name="Goldman G.H."/>
            <person name="Fietto J.L."/>
            <person name="Elias M.C."/>
            <person name="Goldman M.H."/>
            <person name="Sagot M.F."/>
            <person name="Pereira M."/>
            <person name="Stoco P.H."/>
            <person name="de Mendonca-Neto R.P."/>
            <person name="Teixeira S.M."/>
            <person name="Maciel T.E."/>
            <person name="de Oliveira Mendes T.A."/>
            <person name="Urmenyi T.P."/>
            <person name="de Souza W."/>
            <person name="Schenkman S."/>
            <person name="de Vasconcelos A.T."/>
        </authorList>
    </citation>
    <scope>NUCLEOTIDE SEQUENCE [LARGE SCALE GENOMIC DNA]</scope>
</reference>
<evidence type="ECO:0000256" key="6">
    <source>
        <dbReference type="ARBA" id="ARBA00022917"/>
    </source>
</evidence>
<dbReference type="SMART" id="SM01194">
    <property type="entry name" value="eRF1_1"/>
    <property type="match status" value="1"/>
</dbReference>
<evidence type="ECO:0000256" key="5">
    <source>
        <dbReference type="ARBA" id="ARBA00022490"/>
    </source>
</evidence>
<dbReference type="EMBL" id="ATMH01007615">
    <property type="protein sequence ID" value="EPY23625.1"/>
    <property type="molecule type" value="Genomic_DNA"/>
</dbReference>
<feature type="domain" description="eRF1/Pelota-like N-terminal" evidence="7">
    <location>
        <begin position="18"/>
        <end position="153"/>
    </location>
</feature>
<evidence type="ECO:0000313" key="9">
    <source>
        <dbReference type="EMBL" id="EPY31061.1"/>
    </source>
</evidence>
<accession>S9VKA4</accession>
<dbReference type="InterPro" id="IPR005141">
    <property type="entry name" value="eRF1_2"/>
</dbReference>
<dbReference type="Gene3D" id="3.30.960.10">
    <property type="entry name" value="eRF1 domain 1"/>
    <property type="match status" value="1"/>
</dbReference>
<dbReference type="EMBL" id="ATMH01003642">
    <property type="protein sequence ID" value="EPY31061.1"/>
    <property type="molecule type" value="Genomic_DNA"/>
</dbReference>
<evidence type="ECO:0000256" key="1">
    <source>
        <dbReference type="ARBA" id="ARBA00004496"/>
    </source>
</evidence>
<evidence type="ECO:0000313" key="10">
    <source>
        <dbReference type="Proteomes" id="UP000015354"/>
    </source>
</evidence>
<dbReference type="AlphaFoldDB" id="S9VKA4"/>
<dbReference type="OrthoDB" id="10254527at2759"/>
<comment type="caution">
    <text evidence="8">The sequence shown here is derived from an EMBL/GenBank/DDBJ whole genome shotgun (WGS) entry which is preliminary data.</text>
</comment>
<dbReference type="Pfam" id="PF03464">
    <property type="entry name" value="eRF1_2"/>
    <property type="match status" value="1"/>
</dbReference>
<dbReference type="SUPFAM" id="SSF53137">
    <property type="entry name" value="Translational machinery components"/>
    <property type="match status" value="1"/>
</dbReference>
<comment type="subunit">
    <text evidence="3">Heterodimer of two subunits, one of which binds GTP.</text>
</comment>
<sequence>MSDSEAPPTNSNGSRELTEAEKTIERYKVKKLIYMLESARGMGTSVISVYLPPKEQISIMVNKLNTEYGTASNIKSHTNKLSVQTAITAAIGRLRLYNKVPTNGLLLYSGTVMTADNKEKKLTLDIEPFKPVSRNLYLCDNKFHTEELHRMLESDDKFGFIIMDGNGCLFATVCGDVKEKLGSFTVELPKKHGRGGQSKNRFARIRMERRHNYVRKVAENAVSYFITNDRPNVRGLVLAGSADFKEVLFQSDLFDPRLKEVVVKIVDIAHPGDVGLNQAIDLSADALSGVKLVQEKKLLQNFYDQIALDTQQYCFGVQDTMRCLEAGAVETLICFEDLQLNRYVVTKNKGAEDESTEVHFLTEAEAAKKSIHAHEAGKTQNEIEEENFVDWLAQNYQKFGCTLELISDRCQEGTQFVRGFGGIGGVLRYKMDVLALRDHDHHKEEEDRIAAANNDNYDFEDDFM</sequence>
<evidence type="ECO:0000313" key="8">
    <source>
        <dbReference type="EMBL" id="EPY23625.1"/>
    </source>
</evidence>
<dbReference type="FunFam" id="3.30.1330.30:FF:000006">
    <property type="entry name" value="Peptide chain release factor subunit 1"/>
    <property type="match status" value="1"/>
</dbReference>
<organism evidence="8 10">
    <name type="scientific">Strigomonas culicis</name>
    <dbReference type="NCBI Taxonomy" id="28005"/>
    <lineage>
        <taxon>Eukaryota</taxon>
        <taxon>Discoba</taxon>
        <taxon>Euglenozoa</taxon>
        <taxon>Kinetoplastea</taxon>
        <taxon>Metakinetoplastina</taxon>
        <taxon>Trypanosomatida</taxon>
        <taxon>Trypanosomatidae</taxon>
        <taxon>Strigomonadinae</taxon>
        <taxon>Strigomonas</taxon>
    </lineage>
</organism>
<dbReference type="Pfam" id="PF03465">
    <property type="entry name" value="eRF1_3"/>
    <property type="match status" value="1"/>
</dbReference>
<keyword evidence="5" id="KW-0963">Cytoplasm</keyword>
<comment type="similarity">
    <text evidence="2">Belongs to the eukaryotic release factor 1 family.</text>
</comment>
<evidence type="ECO:0000256" key="2">
    <source>
        <dbReference type="ARBA" id="ARBA00005326"/>
    </source>
</evidence>
<reference evidence="8" key="2">
    <citation type="submission" date="2013-03" db="EMBL/GenBank/DDBJ databases">
        <authorList>
            <person name="Motta M.C.M."/>
            <person name="Martins A.C.A."/>
            <person name="Preta C.M.C.C."/>
            <person name="Silva R."/>
            <person name="de Souza S.S."/>
            <person name="Klein C.C."/>
            <person name="de Almeida L.G.P."/>
            <person name="Cunha O.L."/>
            <person name="Colabardini A.C."/>
            <person name="Lima B.A."/>
            <person name="Machado C.R."/>
            <person name="Soares C.M.A."/>
            <person name="de Menezes C.B.A."/>
            <person name="Bartolomeu D.C."/>
            <person name="Grisard E.C."/>
            <person name="Fantinatti-Garboggini F."/>
            <person name="Rodrigues-Luiz G.F."/>
            <person name="Wagner G."/>
            <person name="Goldman G.H."/>
            <person name="Fietto J.L.R."/>
            <person name="Ciapina L.P."/>
            <person name="Brocchi M."/>
            <person name="Elias M.C."/>
            <person name="Goldman M.H.S."/>
            <person name="Sagot M.-F."/>
            <person name="Pereira M."/>
            <person name="Stoco P.H."/>
            <person name="Teixeira S.M.R."/>
            <person name="de Mendonca-Neto R.P."/>
            <person name="Maciel T.E.F."/>
            <person name="Mendes T.A.O."/>
            <person name="Urmenyi T.P."/>
            <person name="Teixeira M.M.G."/>
            <person name="de Camargo E.F.P."/>
            <person name="de Sousa W."/>
            <person name="Schenkman S."/>
            <person name="de Vasconcelos A.T.R."/>
        </authorList>
    </citation>
    <scope>NUCLEOTIDE SEQUENCE</scope>
</reference>
<dbReference type="GO" id="GO:0005737">
    <property type="term" value="C:cytoplasm"/>
    <property type="evidence" value="ECO:0007669"/>
    <property type="project" value="UniProtKB-SubCell"/>
</dbReference>
<comment type="subcellular location">
    <subcellularLocation>
        <location evidence="1">Cytoplasm</location>
    </subcellularLocation>
</comment>
<evidence type="ECO:0000256" key="3">
    <source>
        <dbReference type="ARBA" id="ARBA00011520"/>
    </source>
</evidence>
<dbReference type="InterPro" id="IPR042226">
    <property type="entry name" value="eFR1_2_sf"/>
</dbReference>
<dbReference type="FunFam" id="3.30.420.60:FF:000003">
    <property type="entry name" value="Peptide chain release factor subunit 1"/>
    <property type="match status" value="1"/>
</dbReference>
<dbReference type="FunFam" id="3.30.960.10:FF:000003">
    <property type="entry name" value="Peptide chain release factor subunit 1"/>
    <property type="match status" value="1"/>
</dbReference>
<dbReference type="NCBIfam" id="TIGR03676">
    <property type="entry name" value="aRF1_eRF1"/>
    <property type="match status" value="1"/>
</dbReference>
<dbReference type="InterPro" id="IPR005142">
    <property type="entry name" value="eRF1_3"/>
</dbReference>
<dbReference type="Gene3D" id="3.30.1330.30">
    <property type="match status" value="1"/>
</dbReference>
<evidence type="ECO:0000259" key="7">
    <source>
        <dbReference type="SMART" id="SM01194"/>
    </source>
</evidence>
<dbReference type="SUPFAM" id="SSF55315">
    <property type="entry name" value="L30e-like"/>
    <property type="match status" value="1"/>
</dbReference>
<evidence type="ECO:0000256" key="4">
    <source>
        <dbReference type="ARBA" id="ARBA00013382"/>
    </source>
</evidence>
<dbReference type="GO" id="GO:0003747">
    <property type="term" value="F:translation release factor activity"/>
    <property type="evidence" value="ECO:0007669"/>
    <property type="project" value="InterPro"/>
</dbReference>
<keyword evidence="6" id="KW-0648">Protein biosynthesis</keyword>
<dbReference type="Proteomes" id="UP000015354">
    <property type="component" value="Unassembled WGS sequence"/>
</dbReference>
<dbReference type="InterPro" id="IPR024049">
    <property type="entry name" value="eRF1_1_sf"/>
</dbReference>
<dbReference type="InterPro" id="IPR005140">
    <property type="entry name" value="eRF1_Pelota-like_N"/>
</dbReference>
<keyword evidence="10" id="KW-1185">Reference proteome</keyword>
<proteinExistence type="inferred from homology"/>
<dbReference type="Gene3D" id="3.30.420.60">
    <property type="entry name" value="eRF1 domain 2"/>
    <property type="match status" value="1"/>
</dbReference>
<name>S9VKA4_9TRYP</name>
<dbReference type="InterPro" id="IPR029064">
    <property type="entry name" value="Ribosomal_eL30-like_sf"/>
</dbReference>